<feature type="active site" evidence="7">
    <location>
        <position position="80"/>
    </location>
</feature>
<evidence type="ECO:0000313" key="12">
    <source>
        <dbReference type="Proteomes" id="UP001162131"/>
    </source>
</evidence>
<comment type="caution">
    <text evidence="11">The sequence shown here is derived from an EMBL/GenBank/DDBJ whole genome shotgun (WGS) entry which is preliminary data.</text>
</comment>
<evidence type="ECO:0000256" key="5">
    <source>
        <dbReference type="ARBA" id="ARBA00023157"/>
    </source>
</evidence>
<dbReference type="PANTHER" id="PTHR47966">
    <property type="entry name" value="BETA-SITE APP-CLEAVING ENZYME, ISOFORM A-RELATED"/>
    <property type="match status" value="1"/>
</dbReference>
<evidence type="ECO:0000256" key="3">
    <source>
        <dbReference type="ARBA" id="ARBA00022750"/>
    </source>
</evidence>
<dbReference type="FunFam" id="2.40.70.10:FF:000004">
    <property type="entry name" value="Pepsin A"/>
    <property type="match status" value="1"/>
</dbReference>
<dbReference type="InterPro" id="IPR001969">
    <property type="entry name" value="Aspartic_peptidase_AS"/>
</dbReference>
<dbReference type="EMBL" id="CAJZBQ010000054">
    <property type="protein sequence ID" value="CAG9332252.1"/>
    <property type="molecule type" value="Genomic_DNA"/>
</dbReference>
<dbReference type="Pfam" id="PF00026">
    <property type="entry name" value="Asp"/>
    <property type="match status" value="1"/>
</dbReference>
<dbReference type="InterPro" id="IPR033121">
    <property type="entry name" value="PEPTIDASE_A1"/>
</dbReference>
<keyword evidence="12" id="KW-1185">Reference proteome</keyword>
<name>A0AAU9K129_9CILI</name>
<keyword evidence="2 9" id="KW-0645">Protease</keyword>
<evidence type="ECO:0000256" key="1">
    <source>
        <dbReference type="ARBA" id="ARBA00007447"/>
    </source>
</evidence>
<dbReference type="SUPFAM" id="SSF50630">
    <property type="entry name" value="Acid proteases"/>
    <property type="match status" value="1"/>
</dbReference>
<evidence type="ECO:0000259" key="10">
    <source>
        <dbReference type="PROSITE" id="PS51767"/>
    </source>
</evidence>
<dbReference type="PANTHER" id="PTHR47966:SF51">
    <property type="entry name" value="BETA-SITE APP-CLEAVING ENZYME, ISOFORM A-RELATED"/>
    <property type="match status" value="1"/>
</dbReference>
<evidence type="ECO:0000256" key="7">
    <source>
        <dbReference type="PIRSR" id="PIRSR601461-1"/>
    </source>
</evidence>
<dbReference type="InterPro" id="IPR021109">
    <property type="entry name" value="Peptidase_aspartic_dom_sf"/>
</dbReference>
<protein>
    <recommendedName>
        <fullName evidence="10">Peptidase A1 domain-containing protein</fullName>
    </recommendedName>
</protein>
<keyword evidence="3 9" id="KW-0064">Aspartyl protease</keyword>
<sequence length="371" mass="40779">MARFLLLLGLAFAIYEIPLLPIIETPEEKVAYFKSIKARREQKRTFQATSEIFLSNYLDAQYYGQIGIGTPAQPFKVVFDTGSSNLWVPSYDCRTTACFVHKTYKSSASSTYVKNGTALNLTYAKGAVEGFISQDTVSWGDFTITNVLFGEITKLDGVSFIAARFDGILGMAWPAIAVNNIPPVFNMLNQQQNLTNYQFAFYLSVAAGAYGSRLTLGGYNPALAKTPFQYAPLSNKTYWEVAISSITVGSNTIDLTGIHGVVDTGTSILIGDRVLIDLISEKVGVVKTDCKDLNTLPPVTFNIAGNSYPLTPQQYVLQVTSQNQTECISGFDAMDFPPYLKNTIILGDMFIRAYYTLFDFANSRVGFAKAA</sequence>
<dbReference type="PROSITE" id="PS00141">
    <property type="entry name" value="ASP_PROTEASE"/>
    <property type="match status" value="2"/>
</dbReference>
<dbReference type="PROSITE" id="PS51767">
    <property type="entry name" value="PEPTIDASE_A1"/>
    <property type="match status" value="1"/>
</dbReference>
<feature type="active site" evidence="7">
    <location>
        <position position="263"/>
    </location>
</feature>
<feature type="disulfide bond" evidence="8">
    <location>
        <begin position="93"/>
        <end position="98"/>
    </location>
</feature>
<evidence type="ECO:0000313" key="11">
    <source>
        <dbReference type="EMBL" id="CAG9332252.1"/>
    </source>
</evidence>
<feature type="domain" description="Peptidase A1" evidence="10">
    <location>
        <begin position="62"/>
        <end position="368"/>
    </location>
</feature>
<dbReference type="PRINTS" id="PR00792">
    <property type="entry name" value="PEPSIN"/>
</dbReference>
<reference evidence="11" key="1">
    <citation type="submission" date="2021-09" db="EMBL/GenBank/DDBJ databases">
        <authorList>
            <consortium name="AG Swart"/>
            <person name="Singh M."/>
            <person name="Singh A."/>
            <person name="Seah K."/>
            <person name="Emmerich C."/>
        </authorList>
    </citation>
    <scope>NUCLEOTIDE SEQUENCE</scope>
    <source>
        <strain evidence="11">ATCC30299</strain>
    </source>
</reference>
<accession>A0AAU9K129</accession>
<dbReference type="FunFam" id="2.40.70.10:FF:000002">
    <property type="entry name" value="Vacuolar aspartic proteinase"/>
    <property type="match status" value="1"/>
</dbReference>
<gene>
    <name evidence="11" type="ORF">BSTOLATCC_MIC55703</name>
</gene>
<evidence type="ECO:0000256" key="4">
    <source>
        <dbReference type="ARBA" id="ARBA00022801"/>
    </source>
</evidence>
<proteinExistence type="inferred from homology"/>
<dbReference type="GO" id="GO:0006508">
    <property type="term" value="P:proteolysis"/>
    <property type="evidence" value="ECO:0007669"/>
    <property type="project" value="UniProtKB-KW"/>
</dbReference>
<evidence type="ECO:0000256" key="2">
    <source>
        <dbReference type="ARBA" id="ARBA00022670"/>
    </source>
</evidence>
<keyword evidence="4 9" id="KW-0378">Hydrolase</keyword>
<dbReference type="Proteomes" id="UP001162131">
    <property type="component" value="Unassembled WGS sequence"/>
</dbReference>
<keyword evidence="6" id="KW-0325">Glycoprotein</keyword>
<keyword evidence="5 8" id="KW-1015">Disulfide bond</keyword>
<dbReference type="Gene3D" id="2.40.70.10">
    <property type="entry name" value="Acid Proteases"/>
    <property type="match status" value="2"/>
</dbReference>
<evidence type="ECO:0000256" key="8">
    <source>
        <dbReference type="PIRSR" id="PIRSR601461-2"/>
    </source>
</evidence>
<organism evidence="11 12">
    <name type="scientific">Blepharisma stoltei</name>
    <dbReference type="NCBI Taxonomy" id="1481888"/>
    <lineage>
        <taxon>Eukaryota</taxon>
        <taxon>Sar</taxon>
        <taxon>Alveolata</taxon>
        <taxon>Ciliophora</taxon>
        <taxon>Postciliodesmatophora</taxon>
        <taxon>Heterotrichea</taxon>
        <taxon>Heterotrichida</taxon>
        <taxon>Blepharismidae</taxon>
        <taxon>Blepharisma</taxon>
    </lineage>
</organism>
<evidence type="ECO:0000256" key="9">
    <source>
        <dbReference type="RuleBase" id="RU000454"/>
    </source>
</evidence>
<dbReference type="AlphaFoldDB" id="A0AAU9K129"/>
<dbReference type="InterPro" id="IPR001461">
    <property type="entry name" value="Aspartic_peptidase_A1"/>
</dbReference>
<dbReference type="GO" id="GO:0004190">
    <property type="term" value="F:aspartic-type endopeptidase activity"/>
    <property type="evidence" value="ECO:0007669"/>
    <property type="project" value="UniProtKB-KW"/>
</dbReference>
<feature type="disulfide bond" evidence="8">
    <location>
        <begin position="290"/>
        <end position="327"/>
    </location>
</feature>
<evidence type="ECO:0000256" key="6">
    <source>
        <dbReference type="ARBA" id="ARBA00023180"/>
    </source>
</evidence>
<comment type="similarity">
    <text evidence="1 9">Belongs to the peptidase A1 family.</text>
</comment>